<accession>A0A183BFX2</accession>
<reference evidence="3" key="1">
    <citation type="submission" date="2016-06" db="UniProtKB">
        <authorList>
            <consortium name="WormBaseParasite"/>
        </authorList>
    </citation>
    <scope>IDENTIFICATION</scope>
</reference>
<proteinExistence type="predicted"/>
<dbReference type="PANTHER" id="PTHR47331:SF5">
    <property type="entry name" value="RIBONUCLEASE H"/>
    <property type="match status" value="1"/>
</dbReference>
<dbReference type="WBParaSite" id="ECPE_0001815601-mRNA-1">
    <property type="protein sequence ID" value="ECPE_0001815601-mRNA-1"/>
    <property type="gene ID" value="ECPE_0001815601"/>
</dbReference>
<dbReference type="Proteomes" id="UP000272942">
    <property type="component" value="Unassembled WGS sequence"/>
</dbReference>
<organism evidence="3">
    <name type="scientific">Echinostoma caproni</name>
    <dbReference type="NCBI Taxonomy" id="27848"/>
    <lineage>
        <taxon>Eukaryota</taxon>
        <taxon>Metazoa</taxon>
        <taxon>Spiralia</taxon>
        <taxon>Lophotrochozoa</taxon>
        <taxon>Platyhelminthes</taxon>
        <taxon>Trematoda</taxon>
        <taxon>Digenea</taxon>
        <taxon>Plagiorchiida</taxon>
        <taxon>Echinostomata</taxon>
        <taxon>Echinostomatoidea</taxon>
        <taxon>Echinostomatidae</taxon>
        <taxon>Echinostoma</taxon>
    </lineage>
</organism>
<dbReference type="PANTHER" id="PTHR47331">
    <property type="entry name" value="PHD-TYPE DOMAIN-CONTAINING PROTEIN"/>
    <property type="match status" value="1"/>
</dbReference>
<evidence type="ECO:0000313" key="3">
    <source>
        <dbReference type="WBParaSite" id="ECPE_0001815601-mRNA-1"/>
    </source>
</evidence>
<sequence>MAGSIEPTNTARDTPKYVCTIGWVSSGPVRLGILPIQVETPRDMVQAVAFLDNGSNTTLVAESFAREHDLGGQNTSLAISTINGARAVRASQMCLKLAPTLGKDTKKVHQAFTIAELLMRASESIRSLARRWPHLHDLPFEDVPESRMDILIGCDVPEVH</sequence>
<dbReference type="OrthoDB" id="5983040at2759"/>
<protein>
    <submittedName>
        <fullName evidence="3">DUF1758 domain-containing protein</fullName>
    </submittedName>
</protein>
<keyword evidence="2" id="KW-1185">Reference proteome</keyword>
<reference evidence="1 2" key="2">
    <citation type="submission" date="2018-11" db="EMBL/GenBank/DDBJ databases">
        <authorList>
            <consortium name="Pathogen Informatics"/>
        </authorList>
    </citation>
    <scope>NUCLEOTIDE SEQUENCE [LARGE SCALE GENOMIC DNA]</scope>
    <source>
        <strain evidence="1 2">Egypt</strain>
    </source>
</reference>
<evidence type="ECO:0000313" key="2">
    <source>
        <dbReference type="Proteomes" id="UP000272942"/>
    </source>
</evidence>
<name>A0A183BFX2_9TREM</name>
<dbReference type="AlphaFoldDB" id="A0A183BFX2"/>
<evidence type="ECO:0000313" key="1">
    <source>
        <dbReference type="EMBL" id="VDP95590.1"/>
    </source>
</evidence>
<gene>
    <name evidence="1" type="ORF">ECPE_LOCUS18107</name>
</gene>
<dbReference type="EMBL" id="UZAN01074643">
    <property type="protein sequence ID" value="VDP95590.1"/>
    <property type="molecule type" value="Genomic_DNA"/>
</dbReference>